<dbReference type="Proteomes" id="UP000444318">
    <property type="component" value="Unassembled WGS sequence"/>
</dbReference>
<dbReference type="SUPFAM" id="SSF46689">
    <property type="entry name" value="Homeodomain-like"/>
    <property type="match status" value="1"/>
</dbReference>
<dbReference type="SMART" id="SM00342">
    <property type="entry name" value="HTH_ARAC"/>
    <property type="match status" value="1"/>
</dbReference>
<reference evidence="7 8" key="1">
    <citation type="submission" date="2019-10" db="EMBL/GenBank/DDBJ databases">
        <title>Two novel species isolated from a subtropical stream in China.</title>
        <authorList>
            <person name="Lu H."/>
        </authorList>
    </citation>
    <scope>NUCLEOTIDE SEQUENCE [LARGE SCALE GENOMIC DNA]</scope>
    <source>
        <strain evidence="7 8">FT103W</strain>
    </source>
</reference>
<dbReference type="PANTHER" id="PTHR43280:SF27">
    <property type="entry name" value="TRANSCRIPTIONAL REGULATOR MTLR"/>
    <property type="match status" value="1"/>
</dbReference>
<dbReference type="GO" id="GO:0043565">
    <property type="term" value="F:sequence-specific DNA binding"/>
    <property type="evidence" value="ECO:0007669"/>
    <property type="project" value="InterPro"/>
</dbReference>
<dbReference type="Gene3D" id="1.10.10.60">
    <property type="entry name" value="Homeodomain-like"/>
    <property type="match status" value="2"/>
</dbReference>
<feature type="region of interest" description="Disordered" evidence="4">
    <location>
        <begin position="389"/>
        <end position="411"/>
    </location>
</feature>
<sequence>MQEFYKKALLALIFLVLADALLACALVYQSYLSLSLLPAKTDGARWHYGTYSDVVTGGSSTVRLPDASHERMRMDFVLTDKARYPFLSSELALDDDKGRPAFADWSKYSSVSLLAKCSPANSIFLVITNFDPSFSKIGKFETYRSPGSYFSCNEQGVPVSLDLNRLSQPEWWFDAMKLNLSQQAYKLDHVAKILFGTSSNSPRNVASYVEISELTLHGRDYRYLYALAVAIAASLAIFGIWFFRAHTRALIASLESKMKKDLPLVAYRQLTLEPYKDKEKASVLRFIATNYTNPELDLECVVNGTGANRNKVNEVLKTELDMTFTSYLNKLRLTEAARLLAEKNSAAVAEIAYSVGYANVSYFNKLFKEEYDCTPKAFRSVATQQLSNFQHPLRRPSRQTPRPDHLHFLQK</sequence>
<dbReference type="RefSeq" id="WP_152801567.1">
    <property type="nucleotide sequence ID" value="NZ_WHUF01000001.1"/>
</dbReference>
<evidence type="ECO:0000256" key="3">
    <source>
        <dbReference type="ARBA" id="ARBA00023163"/>
    </source>
</evidence>
<evidence type="ECO:0000256" key="1">
    <source>
        <dbReference type="ARBA" id="ARBA00023015"/>
    </source>
</evidence>
<protein>
    <submittedName>
        <fullName evidence="7">Helix-turn-helix domain-containing protein</fullName>
    </submittedName>
</protein>
<evidence type="ECO:0000256" key="2">
    <source>
        <dbReference type="ARBA" id="ARBA00023125"/>
    </source>
</evidence>
<dbReference type="PROSITE" id="PS01124">
    <property type="entry name" value="HTH_ARAC_FAMILY_2"/>
    <property type="match status" value="1"/>
</dbReference>
<comment type="caution">
    <text evidence="7">The sequence shown here is derived from an EMBL/GenBank/DDBJ whole genome shotgun (WGS) entry which is preliminary data.</text>
</comment>
<dbReference type="PRINTS" id="PR00032">
    <property type="entry name" value="HTHARAC"/>
</dbReference>
<dbReference type="InterPro" id="IPR018062">
    <property type="entry name" value="HTH_AraC-typ_CS"/>
</dbReference>
<dbReference type="PANTHER" id="PTHR43280">
    <property type="entry name" value="ARAC-FAMILY TRANSCRIPTIONAL REGULATOR"/>
    <property type="match status" value="1"/>
</dbReference>
<dbReference type="Pfam" id="PF12833">
    <property type="entry name" value="HTH_18"/>
    <property type="match status" value="1"/>
</dbReference>
<keyword evidence="2" id="KW-0238">DNA-binding</keyword>
<feature type="compositionally biased region" description="Basic and acidic residues" evidence="4">
    <location>
        <begin position="401"/>
        <end position="411"/>
    </location>
</feature>
<evidence type="ECO:0000259" key="6">
    <source>
        <dbReference type="PROSITE" id="PS01124"/>
    </source>
</evidence>
<gene>
    <name evidence="7" type="ORF">GEV01_03040</name>
</gene>
<dbReference type="InterPro" id="IPR009057">
    <property type="entry name" value="Homeodomain-like_sf"/>
</dbReference>
<evidence type="ECO:0000256" key="5">
    <source>
        <dbReference type="SAM" id="Phobius"/>
    </source>
</evidence>
<keyword evidence="8" id="KW-1185">Reference proteome</keyword>
<proteinExistence type="predicted"/>
<dbReference type="EMBL" id="WHUF01000001">
    <property type="protein sequence ID" value="MQA18485.1"/>
    <property type="molecule type" value="Genomic_DNA"/>
</dbReference>
<feature type="domain" description="HTH araC/xylS-type" evidence="6">
    <location>
        <begin position="281"/>
        <end position="381"/>
    </location>
</feature>
<dbReference type="InterPro" id="IPR020449">
    <property type="entry name" value="Tscrpt_reg_AraC-type_HTH"/>
</dbReference>
<dbReference type="PROSITE" id="PS00041">
    <property type="entry name" value="HTH_ARAC_FAMILY_1"/>
    <property type="match status" value="1"/>
</dbReference>
<name>A0A843S2J6_9BURK</name>
<keyword evidence="3" id="KW-0804">Transcription</keyword>
<feature type="transmembrane region" description="Helical" evidence="5">
    <location>
        <begin position="223"/>
        <end position="243"/>
    </location>
</feature>
<evidence type="ECO:0000313" key="7">
    <source>
        <dbReference type="EMBL" id="MQA18485.1"/>
    </source>
</evidence>
<dbReference type="AlphaFoldDB" id="A0A843S2J6"/>
<organism evidence="7 8">
    <name type="scientific">Rugamonas rivuli</name>
    <dbReference type="NCBI Taxonomy" id="2743358"/>
    <lineage>
        <taxon>Bacteria</taxon>
        <taxon>Pseudomonadati</taxon>
        <taxon>Pseudomonadota</taxon>
        <taxon>Betaproteobacteria</taxon>
        <taxon>Burkholderiales</taxon>
        <taxon>Oxalobacteraceae</taxon>
        <taxon>Telluria group</taxon>
        <taxon>Rugamonas</taxon>
    </lineage>
</organism>
<accession>A0A843S2J6</accession>
<dbReference type="InterPro" id="IPR018060">
    <property type="entry name" value="HTH_AraC"/>
</dbReference>
<evidence type="ECO:0000313" key="8">
    <source>
        <dbReference type="Proteomes" id="UP000444318"/>
    </source>
</evidence>
<keyword evidence="5" id="KW-1133">Transmembrane helix</keyword>
<dbReference type="GO" id="GO:0003700">
    <property type="term" value="F:DNA-binding transcription factor activity"/>
    <property type="evidence" value="ECO:0007669"/>
    <property type="project" value="InterPro"/>
</dbReference>
<keyword evidence="5" id="KW-0472">Membrane</keyword>
<keyword evidence="1" id="KW-0805">Transcription regulation</keyword>
<evidence type="ECO:0000256" key="4">
    <source>
        <dbReference type="SAM" id="MobiDB-lite"/>
    </source>
</evidence>
<keyword evidence="5" id="KW-0812">Transmembrane</keyword>